<evidence type="ECO:0000256" key="4">
    <source>
        <dbReference type="ARBA" id="ARBA00022825"/>
    </source>
</evidence>
<evidence type="ECO:0000256" key="7">
    <source>
        <dbReference type="SAM" id="SignalP"/>
    </source>
</evidence>
<evidence type="ECO:0000256" key="3">
    <source>
        <dbReference type="ARBA" id="ARBA00022801"/>
    </source>
</evidence>
<dbReference type="PRINTS" id="PR00723">
    <property type="entry name" value="SUBTILISIN"/>
</dbReference>
<dbReference type="InterPro" id="IPR015500">
    <property type="entry name" value="Peptidase_S8_subtilisin-rel"/>
</dbReference>
<organism evidence="9 10">
    <name type="scientific">Lingula anatina</name>
    <name type="common">Brachiopod</name>
    <name type="synonym">Lingula unguis</name>
    <dbReference type="NCBI Taxonomy" id="7574"/>
    <lineage>
        <taxon>Eukaryota</taxon>
        <taxon>Metazoa</taxon>
        <taxon>Spiralia</taxon>
        <taxon>Lophotrochozoa</taxon>
        <taxon>Brachiopoda</taxon>
        <taxon>Linguliformea</taxon>
        <taxon>Lingulata</taxon>
        <taxon>Lingulida</taxon>
        <taxon>Linguloidea</taxon>
        <taxon>Lingulidae</taxon>
        <taxon>Lingula</taxon>
    </lineage>
</organism>
<dbReference type="InterPro" id="IPR050131">
    <property type="entry name" value="Peptidase_S8_subtilisin-like"/>
</dbReference>
<evidence type="ECO:0000259" key="8">
    <source>
        <dbReference type="Pfam" id="PF00082"/>
    </source>
</evidence>
<feature type="domain" description="Peptidase S8/S53" evidence="8">
    <location>
        <begin position="187"/>
        <end position="400"/>
    </location>
</feature>
<comment type="similarity">
    <text evidence="1 5 6">Belongs to the peptidase S8 family.</text>
</comment>
<dbReference type="PANTHER" id="PTHR43806">
    <property type="entry name" value="PEPTIDASE S8"/>
    <property type="match status" value="1"/>
</dbReference>
<dbReference type="InterPro" id="IPR023827">
    <property type="entry name" value="Peptidase_S8_Asp-AS"/>
</dbReference>
<dbReference type="RefSeq" id="XP_013405131.1">
    <property type="nucleotide sequence ID" value="XM_013549677.1"/>
</dbReference>
<dbReference type="Proteomes" id="UP000085678">
    <property type="component" value="Unplaced"/>
</dbReference>
<dbReference type="PROSITE" id="PS51892">
    <property type="entry name" value="SUBTILASE"/>
    <property type="match status" value="1"/>
</dbReference>
<dbReference type="GeneID" id="106169983"/>
<dbReference type="PROSITE" id="PS00136">
    <property type="entry name" value="SUBTILASE_ASP"/>
    <property type="match status" value="1"/>
</dbReference>
<dbReference type="Gene3D" id="3.40.50.200">
    <property type="entry name" value="Peptidase S8/S53 domain"/>
    <property type="match status" value="1"/>
</dbReference>
<dbReference type="FunFam" id="3.40.50.200:FF:000014">
    <property type="entry name" value="Proteinase K"/>
    <property type="match status" value="1"/>
</dbReference>
<dbReference type="CDD" id="cd04077">
    <property type="entry name" value="Peptidases_S8_PCSK9_ProteinaseK_like"/>
    <property type="match status" value="1"/>
</dbReference>
<dbReference type="AlphaFoldDB" id="A0A1S3J4E0"/>
<name>A0A1S3J4E0_LINAN</name>
<feature type="active site" description="Charge relay system" evidence="5">
    <location>
        <position position="196"/>
    </location>
</feature>
<evidence type="ECO:0000256" key="1">
    <source>
        <dbReference type="ARBA" id="ARBA00011073"/>
    </source>
</evidence>
<feature type="chain" id="PRO_5010342615" evidence="7">
    <location>
        <begin position="22"/>
        <end position="445"/>
    </location>
</feature>
<feature type="active site" description="Charge relay system" evidence="5">
    <location>
        <position position="384"/>
    </location>
</feature>
<dbReference type="KEGG" id="lak:106169983"/>
<keyword evidence="7" id="KW-0732">Signal</keyword>
<dbReference type="GO" id="GO:0004252">
    <property type="term" value="F:serine-type endopeptidase activity"/>
    <property type="evidence" value="ECO:0007669"/>
    <property type="project" value="UniProtKB-UniRule"/>
</dbReference>
<evidence type="ECO:0000313" key="10">
    <source>
        <dbReference type="RefSeq" id="XP_013405131.1"/>
    </source>
</evidence>
<evidence type="ECO:0000313" key="9">
    <source>
        <dbReference type="Proteomes" id="UP000085678"/>
    </source>
</evidence>
<sequence>MKQLYGVVALLAVLCLNGIHSKQLKEEQVQIHEDGERAFKKRIVANTRSLLQQAGRIKVLKETGKARLIKANKGYGVRNQYVIRLKEGLTDKQVARFLETIPRYKGDHIKFNSETDIVMVKLTESEVEEVRKNTDIIEEIEQDVIVKVNDDFSSCHEYNVLDLYGLWGLDRVDKIRDDNRLLSWGNGSGIDVYIIDTGIRPSHECFAGGRVTLGFPDTSETAAIDDHGHGTHVAGTVGCSKYGIAKEVHLIAVKVLDGNGSGTSQGVLNGMYWVLEQVRARKRTSVVNMSLGGGYSTASNDAVAALVDEGIPVVVAAGNDNEDACLSSPSSAPKAITVGATTSSDSRADFSNYGRCVDIYAPGDRILSATNKTDTSTAVQSGTSMASPLVAGAVAALGSVFVAEGYFQENTPAFERLVNHYLMYFAVTTPGENHRLLHVECLSSS</sequence>
<feature type="signal peptide" evidence="7">
    <location>
        <begin position="1"/>
        <end position="21"/>
    </location>
</feature>
<keyword evidence="9" id="KW-1185">Reference proteome</keyword>
<dbReference type="InterPro" id="IPR034193">
    <property type="entry name" value="PCSK9_ProteinaseK-like"/>
</dbReference>
<dbReference type="Pfam" id="PF00082">
    <property type="entry name" value="Peptidase_S8"/>
    <property type="match status" value="1"/>
</dbReference>
<dbReference type="InterPro" id="IPR023828">
    <property type="entry name" value="Peptidase_S8_Ser-AS"/>
</dbReference>
<dbReference type="InterPro" id="IPR000209">
    <property type="entry name" value="Peptidase_S8/S53_dom"/>
</dbReference>
<dbReference type="InParanoid" id="A0A1S3J4E0"/>
<dbReference type="PROSITE" id="PS00138">
    <property type="entry name" value="SUBTILASE_SER"/>
    <property type="match status" value="1"/>
</dbReference>
<dbReference type="OrthoDB" id="10256524at2759"/>
<dbReference type="SUPFAM" id="SSF52743">
    <property type="entry name" value="Subtilisin-like"/>
    <property type="match status" value="1"/>
</dbReference>
<evidence type="ECO:0000256" key="6">
    <source>
        <dbReference type="RuleBase" id="RU003355"/>
    </source>
</evidence>
<evidence type="ECO:0000256" key="2">
    <source>
        <dbReference type="ARBA" id="ARBA00022670"/>
    </source>
</evidence>
<dbReference type="PANTHER" id="PTHR43806:SF11">
    <property type="entry name" value="CEREVISIN-RELATED"/>
    <property type="match status" value="1"/>
</dbReference>
<gene>
    <name evidence="10" type="primary">LOC106169983</name>
</gene>
<dbReference type="GO" id="GO:0005615">
    <property type="term" value="C:extracellular space"/>
    <property type="evidence" value="ECO:0007669"/>
    <property type="project" value="TreeGrafter"/>
</dbReference>
<evidence type="ECO:0000256" key="5">
    <source>
        <dbReference type="PROSITE-ProRule" id="PRU01240"/>
    </source>
</evidence>
<feature type="active site" description="Charge relay system" evidence="5">
    <location>
        <position position="229"/>
    </location>
</feature>
<dbReference type="InterPro" id="IPR036852">
    <property type="entry name" value="Peptidase_S8/S53_dom_sf"/>
</dbReference>
<accession>A0A1S3J4E0</accession>
<dbReference type="GO" id="GO:0006508">
    <property type="term" value="P:proteolysis"/>
    <property type="evidence" value="ECO:0007669"/>
    <property type="project" value="UniProtKB-KW"/>
</dbReference>
<keyword evidence="4 5" id="KW-0720">Serine protease</keyword>
<keyword evidence="3 5" id="KW-0378">Hydrolase</keyword>
<protein>
    <submittedName>
        <fullName evidence="10">Alkaline serine protease ver112</fullName>
    </submittedName>
</protein>
<reference evidence="10" key="1">
    <citation type="submission" date="2025-08" db="UniProtKB">
        <authorList>
            <consortium name="RefSeq"/>
        </authorList>
    </citation>
    <scope>IDENTIFICATION</scope>
    <source>
        <tissue evidence="10">Gonads</tissue>
    </source>
</reference>
<proteinExistence type="inferred from homology"/>
<keyword evidence="2 5" id="KW-0645">Protease</keyword>